<feature type="non-terminal residue" evidence="1">
    <location>
        <position position="76"/>
    </location>
</feature>
<feature type="non-terminal residue" evidence="1">
    <location>
        <position position="1"/>
    </location>
</feature>
<dbReference type="AlphaFoldDB" id="A0A0B7C1Z4"/>
<organism evidence="1">
    <name type="scientific">Arion vulgaris</name>
    <dbReference type="NCBI Taxonomy" id="1028688"/>
    <lineage>
        <taxon>Eukaryota</taxon>
        <taxon>Metazoa</taxon>
        <taxon>Spiralia</taxon>
        <taxon>Lophotrochozoa</taxon>
        <taxon>Mollusca</taxon>
        <taxon>Gastropoda</taxon>
        <taxon>Heterobranchia</taxon>
        <taxon>Euthyneura</taxon>
        <taxon>Panpulmonata</taxon>
        <taxon>Eupulmonata</taxon>
        <taxon>Stylommatophora</taxon>
        <taxon>Helicina</taxon>
        <taxon>Arionoidea</taxon>
        <taxon>Arionidae</taxon>
        <taxon>Arion</taxon>
    </lineage>
</organism>
<accession>A0A0B7C1Z4</accession>
<protein>
    <submittedName>
        <fullName evidence="1">Uncharacterized protein</fullName>
    </submittedName>
</protein>
<sequence length="76" mass="7965">EEKWKRLRFQELTVGSDTGGNIITSKANTNIASNPALAKVGSGISINGGASRSVVGILTRKPSPLKDLAISRKSNS</sequence>
<gene>
    <name evidence="1" type="primary">ORF221302</name>
</gene>
<name>A0A0B7C1Z4_9EUPU</name>
<reference evidence="1" key="1">
    <citation type="submission" date="2014-12" db="EMBL/GenBank/DDBJ databases">
        <title>Insight into the proteome of Arion vulgaris.</title>
        <authorList>
            <person name="Aradska J."/>
            <person name="Bulat T."/>
            <person name="Smidak R."/>
            <person name="Sarate P."/>
            <person name="Gangsoo J."/>
            <person name="Sialana F."/>
            <person name="Bilban M."/>
            <person name="Lubec G."/>
        </authorList>
    </citation>
    <scope>NUCLEOTIDE SEQUENCE</scope>
    <source>
        <tissue evidence="1">Skin</tissue>
    </source>
</reference>
<dbReference type="EMBL" id="HACG01052583">
    <property type="protein sequence ID" value="CEK99454.1"/>
    <property type="molecule type" value="Transcribed_RNA"/>
</dbReference>
<evidence type="ECO:0000313" key="1">
    <source>
        <dbReference type="EMBL" id="CEK99454.1"/>
    </source>
</evidence>
<proteinExistence type="predicted"/>